<feature type="binding site" evidence="12">
    <location>
        <position position="55"/>
    </location>
    <ligand>
        <name>chlorophyll a</name>
        <dbReference type="ChEBI" id="CHEBI:58416"/>
        <label>2</label>
    </ligand>
</feature>
<feature type="binding site" evidence="12">
    <location>
        <position position="210"/>
    </location>
    <ligand>
        <name>chlorophyll a</name>
        <dbReference type="ChEBI" id="CHEBI:58416"/>
        <label>8</label>
        <note>axial binding residue</note>
    </ligand>
    <ligandPart>
        <name>Mg</name>
        <dbReference type="ChEBI" id="CHEBI:25107"/>
    </ligandPart>
</feature>
<organism evidence="10 11">
    <name type="scientific">Thalassiosira pseudonana</name>
    <name type="common">Marine diatom</name>
    <name type="synonym">Cyclotella nana</name>
    <dbReference type="NCBI Taxonomy" id="35128"/>
    <lineage>
        <taxon>Eukaryota</taxon>
        <taxon>Sar</taxon>
        <taxon>Stramenopiles</taxon>
        <taxon>Ochrophyta</taxon>
        <taxon>Bacillariophyta</taxon>
        <taxon>Coscinodiscophyceae</taxon>
        <taxon>Thalassiosirophycidae</taxon>
        <taxon>Thalassiosirales</taxon>
        <taxon>Thalassiosiraceae</taxon>
        <taxon>Thalassiosira</taxon>
    </lineage>
</organism>
<dbReference type="GeneID" id="7453177"/>
<comment type="similarity">
    <text evidence="3">Belongs to the fucoxanthin chlorophyll protein family.</text>
</comment>
<dbReference type="HOGENOM" id="CLU_112680_0_0_1"/>
<keyword evidence="8" id="KW-0157">Chromophore</keyword>
<feature type="binding site" evidence="12">
    <location>
        <position position="87"/>
    </location>
    <ligand>
        <name>chlorophyll a</name>
        <dbReference type="ChEBI" id="CHEBI:58416"/>
        <label>4</label>
        <note>axial binding residue</note>
    </ligand>
    <ligandPart>
        <name>Mg</name>
        <dbReference type="ChEBI" id="CHEBI:25107"/>
    </ligandPart>
</feature>
<feature type="binding site" evidence="12">
    <location>
        <position position="83"/>
    </location>
    <ligand>
        <name>chlorophyll a</name>
        <dbReference type="ChEBI" id="CHEBI:58416"/>
        <label>3</label>
    </ligand>
</feature>
<feature type="binding site" evidence="12">
    <location>
        <position position="84"/>
    </location>
    <ligand>
        <name>chlorophyll a</name>
        <dbReference type="ChEBI" id="CHEBI:58416"/>
        <label>2</label>
        <note>axial binding residue</note>
    </ligand>
    <ligandPart>
        <name>Mg</name>
        <dbReference type="ChEBI" id="CHEBI:25107"/>
    </ligandPart>
</feature>
<feature type="binding site" evidence="8">
    <location>
        <position position="192"/>
    </location>
    <ligand>
        <name>chlorophyll a</name>
        <dbReference type="ChEBI" id="CHEBI:58416"/>
        <label>1</label>
    </ligand>
</feature>
<dbReference type="GO" id="GO:0016168">
    <property type="term" value="F:chlorophyll binding"/>
    <property type="evidence" value="ECO:0007669"/>
    <property type="project" value="UniProtKB-KW"/>
</dbReference>
<dbReference type="Gene3D" id="1.10.3460.10">
    <property type="entry name" value="Chlorophyll a/b binding protein domain"/>
    <property type="match status" value="1"/>
</dbReference>
<feature type="binding site" evidence="12">
    <location>
        <position position="166"/>
    </location>
    <ligand>
        <name>chlorophyll a</name>
        <dbReference type="ChEBI" id="CHEBI:58416"/>
        <label>7</label>
    </ligand>
</feature>
<feature type="binding site" evidence="12">
    <location>
        <position position="144"/>
    </location>
    <ligand>
        <name>chlorophyll a</name>
        <dbReference type="ChEBI" id="CHEBI:58416"/>
        <label>6</label>
        <note>axial binding residue</note>
    </ligand>
    <ligandPart>
        <name>Mg</name>
        <dbReference type="ChEBI" id="CHEBI:25107"/>
    </ligandPart>
</feature>
<feature type="binding site" evidence="12">
    <location>
        <position position="108"/>
    </location>
    <ligand>
        <name>chlorophyll a</name>
        <dbReference type="ChEBI" id="CHEBI:58416"/>
        <label>5</label>
        <note>axial binding residue</note>
    </ligand>
    <ligandPart>
        <name>Mg</name>
        <dbReference type="ChEBI" id="CHEBI:25107"/>
    </ligandPart>
</feature>
<keyword evidence="7" id="KW-0437">Light-harvesting polypeptide</keyword>
<dbReference type="PDB" id="8ZEH">
    <property type="method" value="EM"/>
    <property type="resolution" value="2.78 A"/>
    <property type="chains" value="K=45-220"/>
</dbReference>
<dbReference type="InterPro" id="IPR001344">
    <property type="entry name" value="Chloro_AB-bd_pln"/>
</dbReference>
<evidence type="ECO:0000256" key="6">
    <source>
        <dbReference type="ARBA" id="ARBA00022640"/>
    </source>
</evidence>
<keyword evidence="6" id="KW-0934">Plastid</keyword>
<evidence type="ECO:0000313" key="10">
    <source>
        <dbReference type="EMBL" id="EED92032.1"/>
    </source>
</evidence>
<dbReference type="eggNOG" id="ENOG502SBCH">
    <property type="taxonomic scope" value="Eukaryota"/>
</dbReference>
<feature type="binding site" evidence="12">
    <location>
        <position position="86"/>
    </location>
    <ligand>
        <name>chlorophyll a</name>
        <dbReference type="ChEBI" id="CHEBI:58416"/>
        <label>3</label>
    </ligand>
</feature>
<comment type="subcellular location">
    <subcellularLocation>
        <location evidence="2">Plastid</location>
        <location evidence="2">Chloroplast</location>
    </subcellularLocation>
</comment>
<dbReference type="GO" id="GO:0009416">
    <property type="term" value="P:response to light stimulus"/>
    <property type="evidence" value="ECO:0000318"/>
    <property type="project" value="GO_Central"/>
</dbReference>
<dbReference type="Pfam" id="PF00504">
    <property type="entry name" value="Chloroa_b-bind"/>
    <property type="match status" value="1"/>
</dbReference>
<evidence type="ECO:0000256" key="4">
    <source>
        <dbReference type="ARBA" id="ARBA00022528"/>
    </source>
</evidence>
<dbReference type="InterPro" id="IPR022796">
    <property type="entry name" value="Chloroa_b-bind"/>
</dbReference>
<evidence type="ECO:0000256" key="7">
    <source>
        <dbReference type="ARBA" id="ARBA00023243"/>
    </source>
</evidence>
<feature type="chain" id="PRO_5002866193" evidence="9">
    <location>
        <begin position="29"/>
        <end position="220"/>
    </location>
</feature>
<feature type="binding site" evidence="8">
    <location>
        <position position="190"/>
    </location>
    <ligand>
        <name>chlorophyll a</name>
        <dbReference type="ChEBI" id="CHEBI:58416"/>
        <label>1</label>
    </ligand>
</feature>
<dbReference type="EMBL" id="CM000642">
    <property type="protein sequence ID" value="EED92032.1"/>
    <property type="molecule type" value="Genomic_DNA"/>
</dbReference>
<dbReference type="FunFam" id="1.10.3460.10:FF:000025">
    <property type="entry name" value="Fucoxanthin chlorophyll a/c light-harvesting protein"/>
    <property type="match status" value="1"/>
</dbReference>
<name>B8C2Y4_THAPS</name>
<dbReference type="GO" id="GO:0030076">
    <property type="term" value="C:light-harvesting complex"/>
    <property type="evidence" value="ECO:0007669"/>
    <property type="project" value="UniProtKB-KW"/>
</dbReference>
<keyword evidence="5" id="KW-0602">Photosynthesis</keyword>
<reference evidence="10 11" key="1">
    <citation type="journal article" date="2004" name="Science">
        <title>The genome of the diatom Thalassiosira pseudonana: ecology, evolution, and metabolism.</title>
        <authorList>
            <person name="Armbrust E.V."/>
            <person name="Berges J.A."/>
            <person name="Bowler C."/>
            <person name="Green B.R."/>
            <person name="Martinez D."/>
            <person name="Putnam N.H."/>
            <person name="Zhou S."/>
            <person name="Allen A.E."/>
            <person name="Apt K.E."/>
            <person name="Bechner M."/>
            <person name="Brzezinski M.A."/>
            <person name="Chaal B.K."/>
            <person name="Chiovitti A."/>
            <person name="Davis A.K."/>
            <person name="Demarest M.S."/>
            <person name="Detter J.C."/>
            <person name="Glavina T."/>
            <person name="Goodstein D."/>
            <person name="Hadi M.Z."/>
            <person name="Hellsten U."/>
            <person name="Hildebrand M."/>
            <person name="Jenkins B.D."/>
            <person name="Jurka J."/>
            <person name="Kapitonov V.V."/>
            <person name="Kroger N."/>
            <person name="Lau W.W."/>
            <person name="Lane T.W."/>
            <person name="Larimer F.W."/>
            <person name="Lippmeier J.C."/>
            <person name="Lucas S."/>
            <person name="Medina M."/>
            <person name="Montsant A."/>
            <person name="Obornik M."/>
            <person name="Parker M.S."/>
            <person name="Palenik B."/>
            <person name="Pazour G.J."/>
            <person name="Richardson P.M."/>
            <person name="Rynearson T.A."/>
            <person name="Saito M.A."/>
            <person name="Schwartz D.C."/>
            <person name="Thamatrakoln K."/>
            <person name="Valentin K."/>
            <person name="Vardi A."/>
            <person name="Wilkerson F.P."/>
            <person name="Rokhsar D.S."/>
        </authorList>
    </citation>
    <scope>NUCLEOTIDE SEQUENCE [LARGE SCALE GENOMIC DNA]</scope>
    <source>
        <strain evidence="10 11">CCMP1335</strain>
    </source>
</reference>
<dbReference type="Proteomes" id="UP000001449">
    <property type="component" value="Chromosome 5"/>
</dbReference>
<dbReference type="SUPFAM" id="SSF103511">
    <property type="entry name" value="Chlorophyll a-b binding protein"/>
    <property type="match status" value="1"/>
</dbReference>
<evidence type="ECO:0000313" key="11">
    <source>
        <dbReference type="Proteomes" id="UP000001449"/>
    </source>
</evidence>
<feature type="binding site" evidence="8">
    <location>
        <position position="187"/>
    </location>
    <ligand>
        <name>chlorophyll a</name>
        <dbReference type="ChEBI" id="CHEBI:58416"/>
        <label>1</label>
    </ligand>
</feature>
<dbReference type="KEGG" id="tps:THAPSDRAFT_22747"/>
<dbReference type="PANTHER" id="PTHR21649">
    <property type="entry name" value="CHLOROPHYLL A/B BINDING PROTEIN"/>
    <property type="match status" value="1"/>
</dbReference>
<dbReference type="RefSeq" id="XP_002290280.1">
    <property type="nucleotide sequence ID" value="XM_002290244.1"/>
</dbReference>
<keyword evidence="4" id="KW-0150">Chloroplast</keyword>
<proteinExistence type="evidence at protein level"/>
<dbReference type="InParanoid" id="B8C2Y4"/>
<dbReference type="GO" id="GO:0009507">
    <property type="term" value="C:chloroplast"/>
    <property type="evidence" value="ECO:0007669"/>
    <property type="project" value="UniProtKB-SubCell"/>
</dbReference>
<keyword evidence="9" id="KW-0732">Signal</keyword>
<evidence type="ECO:0000256" key="3">
    <source>
        <dbReference type="ARBA" id="ARBA00005933"/>
    </source>
</evidence>
<dbReference type="GO" id="GO:0016020">
    <property type="term" value="C:membrane"/>
    <property type="evidence" value="ECO:0007669"/>
    <property type="project" value="InterPro"/>
</dbReference>
<evidence type="ECO:0000256" key="9">
    <source>
        <dbReference type="SAM" id="SignalP"/>
    </source>
</evidence>
<reference evidence="12" key="3">
    <citation type="journal article" date="2025" name="J. Integr. Plant Biol.">
        <title>Structures of PSI-FCPI from Thalassiosira pseudonana grown under high light provide evidence for convergent evolution and light-adaptive strategies in diatom FCPIs.</title>
        <authorList>
            <person name="Feng Y."/>
            <person name="Li Z."/>
            <person name="Yang Y."/>
            <person name="Shen L."/>
            <person name="Li X."/>
            <person name="Liu X."/>
            <person name="Zhang X."/>
            <person name="Zhang J."/>
            <person name="Ren F."/>
            <person name="Wang Y."/>
            <person name="Liu C."/>
            <person name="Han G."/>
            <person name="Wang X."/>
            <person name="Kuang T."/>
            <person name="Shen J.R."/>
            <person name="Wang W."/>
        </authorList>
    </citation>
    <scope>STRUCTURE BY ELECTRON MICROSCOPY (2.78 ANGSTROMS) OF 45-220 IN COMPLEX WITH CHLOROPHYLL A</scope>
</reference>
<dbReference type="PaxDb" id="35128-Thaps40747"/>
<evidence type="ECO:0000256" key="2">
    <source>
        <dbReference type="ARBA" id="ARBA00004229"/>
    </source>
</evidence>
<feature type="signal peptide" evidence="9">
    <location>
        <begin position="1"/>
        <end position="28"/>
    </location>
</feature>
<feature type="binding site" evidence="12">
    <location>
        <position position="49"/>
    </location>
    <ligand>
        <name>chlorophyll a</name>
        <dbReference type="ChEBI" id="CHEBI:58416"/>
        <label>1</label>
        <note>axial binding residue</note>
    </ligand>
    <ligandPart>
        <name>Mg</name>
        <dbReference type="ChEBI" id="CHEBI:25107"/>
    </ligandPart>
</feature>
<feature type="binding site" evidence="8">
    <location>
        <position position="87"/>
    </location>
    <ligand>
        <name>chlorophyll a</name>
        <dbReference type="ChEBI" id="CHEBI:58416"/>
        <label>1</label>
    </ligand>
</feature>
<evidence type="ECO:0007829" key="12">
    <source>
        <dbReference type="PDB" id="8ZEH"/>
    </source>
</evidence>
<protein>
    <submittedName>
        <fullName evidence="10">Fucoxanthin chlorophyll a/c light-harvesting protein</fullName>
    </submittedName>
</protein>
<keyword evidence="12" id="KW-0002">3D-structure</keyword>
<keyword evidence="11" id="KW-1185">Reference proteome</keyword>
<feature type="binding site" evidence="8">
    <location>
        <position position="84"/>
    </location>
    <ligand>
        <name>chlorophyll a</name>
        <dbReference type="ChEBI" id="CHEBI:58416"/>
        <label>1</label>
    </ligand>
</feature>
<accession>B8C2Y4</accession>
<sequence length="220" mass="23358">MPPGRFGSNPTLSLKLALISSLIAGAAAFAPAPVAKTSTALNKVAFNPEMAGEVFDPMGFGKMHEIKGAFPNMFPNPQFLEESEIKHGRMAMLAWTGVWATESGLHFPGAPVADDWTTALGVWAREDPGGFGIVLLLLSIAEGEGVSHAGDNFRGVSKKTPGDMGFDWMGMTKKLSADKLERYQTVEKKNGRAAMIAMASLFAMKAIPGSVPIMDMLGAN</sequence>
<comment type="function">
    <text evidence="1">The light-harvesting complex (LHC) functions as a light receptor, it captures and delivers excitation energy to photosystems with which it is closely associated. Energy is transferred from the carotenoid and chlorophyll C (or B) to chlorophyll A and the photosynthetic reaction centers where it is used to synthesize ATP and reducing power.</text>
</comment>
<evidence type="ECO:0000256" key="1">
    <source>
        <dbReference type="ARBA" id="ARBA00004022"/>
    </source>
</evidence>
<feature type="binding site" evidence="8">
    <location>
        <position position="89"/>
    </location>
    <ligand>
        <name>chlorophyll a</name>
        <dbReference type="ChEBI" id="CHEBI:58416"/>
        <label>1</label>
    </ligand>
</feature>
<dbReference type="GO" id="GO:0009768">
    <property type="term" value="P:photosynthesis, light harvesting in photosystem I"/>
    <property type="evidence" value="ECO:0000318"/>
    <property type="project" value="GO_Central"/>
</dbReference>
<feature type="binding site" evidence="12">
    <location>
        <position position="187"/>
    </location>
    <ligand>
        <name>chlorophyll a</name>
        <dbReference type="ChEBI" id="CHEBI:58416"/>
        <label>7</label>
        <note>axial binding residue</note>
    </ligand>
    <ligandPart>
        <name>Mg</name>
        <dbReference type="ChEBI" id="CHEBI:25107"/>
    </ligandPart>
</feature>
<dbReference type="SMR" id="B8C2Y4"/>
<gene>
    <name evidence="10" type="primary">Lhcr10</name>
    <name evidence="10" type="ORF">THAPSDRAFT_22747</name>
</gene>
<evidence type="ECO:0000256" key="8">
    <source>
        <dbReference type="PIRSR" id="PIRSR601344-1"/>
    </source>
</evidence>
<feature type="binding site" evidence="12">
    <location>
        <position position="142"/>
    </location>
    <ligand>
        <name>chlorophyll a</name>
        <dbReference type="ChEBI" id="CHEBI:58416"/>
        <label>3</label>
        <note>axial binding residue</note>
    </ligand>
    <ligandPart>
        <name>Mg</name>
        <dbReference type="ChEBI" id="CHEBI:25107"/>
    </ligandPart>
</feature>
<keyword evidence="8" id="KW-0148">Chlorophyll</keyword>
<dbReference type="EMDB" id="EMD-60032"/>
<dbReference type="AlphaFoldDB" id="B8C2Y4"/>
<reference evidence="10 11" key="2">
    <citation type="journal article" date="2008" name="Nature">
        <title>The Phaeodactylum genome reveals the evolutionary history of diatom genomes.</title>
        <authorList>
            <person name="Bowler C."/>
            <person name="Allen A.E."/>
            <person name="Badger J.H."/>
            <person name="Grimwood J."/>
            <person name="Jabbari K."/>
            <person name="Kuo A."/>
            <person name="Maheswari U."/>
            <person name="Martens C."/>
            <person name="Maumus F."/>
            <person name="Otillar R.P."/>
            <person name="Rayko E."/>
            <person name="Salamov A."/>
            <person name="Vandepoele K."/>
            <person name="Beszteri B."/>
            <person name="Gruber A."/>
            <person name="Heijde M."/>
            <person name="Katinka M."/>
            <person name="Mock T."/>
            <person name="Valentin K."/>
            <person name="Verret F."/>
            <person name="Berges J.A."/>
            <person name="Brownlee C."/>
            <person name="Cadoret J.P."/>
            <person name="Chiovitti A."/>
            <person name="Choi C.J."/>
            <person name="Coesel S."/>
            <person name="De Martino A."/>
            <person name="Detter J.C."/>
            <person name="Durkin C."/>
            <person name="Falciatore A."/>
            <person name="Fournet J."/>
            <person name="Haruta M."/>
            <person name="Huysman M.J."/>
            <person name="Jenkins B.D."/>
            <person name="Jiroutova K."/>
            <person name="Jorgensen R.E."/>
            <person name="Joubert Y."/>
            <person name="Kaplan A."/>
            <person name="Kroger N."/>
            <person name="Kroth P.G."/>
            <person name="La Roche J."/>
            <person name="Lindquist E."/>
            <person name="Lommer M."/>
            <person name="Martin-Jezequel V."/>
            <person name="Lopez P.J."/>
            <person name="Lucas S."/>
            <person name="Mangogna M."/>
            <person name="McGinnis K."/>
            <person name="Medlin L.K."/>
            <person name="Montsant A."/>
            <person name="Oudot-Le Secq M.P."/>
            <person name="Napoli C."/>
            <person name="Obornik M."/>
            <person name="Parker M.S."/>
            <person name="Petit J.L."/>
            <person name="Porcel B.M."/>
            <person name="Poulsen N."/>
            <person name="Robison M."/>
            <person name="Rychlewski L."/>
            <person name="Rynearson T.A."/>
            <person name="Schmutz J."/>
            <person name="Shapiro H."/>
            <person name="Siaut M."/>
            <person name="Stanley M."/>
            <person name="Sussman M.R."/>
            <person name="Taylor A.R."/>
            <person name="Vardi A."/>
            <person name="von Dassow P."/>
            <person name="Vyverman W."/>
            <person name="Willis A."/>
            <person name="Wyrwicz L.S."/>
            <person name="Rokhsar D.S."/>
            <person name="Weissenbach J."/>
            <person name="Armbrust E.V."/>
            <person name="Green B.R."/>
            <person name="Van de Peer Y."/>
            <person name="Grigoriev I.V."/>
        </authorList>
    </citation>
    <scope>NUCLEOTIDE SEQUENCE [LARGE SCALE GENOMIC DNA]</scope>
    <source>
        <strain evidence="10 11">CCMP1335</strain>
    </source>
</reference>
<evidence type="ECO:0000256" key="5">
    <source>
        <dbReference type="ARBA" id="ARBA00022531"/>
    </source>
</evidence>
<feature type="binding site" evidence="12">
    <location>
        <position position="164"/>
    </location>
    <ligand>
        <name>chlorophyll a</name>
        <dbReference type="ChEBI" id="CHEBI:58416"/>
        <label>7</label>
    </ligand>
</feature>